<gene>
    <name evidence="10" type="ORF">Scaly_1937800</name>
</gene>
<feature type="domain" description="RING-type" evidence="9">
    <location>
        <begin position="121"/>
        <end position="163"/>
    </location>
</feature>
<dbReference type="Pfam" id="PF13639">
    <property type="entry name" value="zf-RING_2"/>
    <property type="match status" value="1"/>
</dbReference>
<keyword evidence="5 8" id="KW-0863">Zinc-finger</keyword>
<evidence type="ECO:0000256" key="5">
    <source>
        <dbReference type="ARBA" id="ARBA00022771"/>
    </source>
</evidence>
<dbReference type="PROSITE" id="PS50089">
    <property type="entry name" value="ZF_RING_2"/>
    <property type="match status" value="1"/>
</dbReference>
<evidence type="ECO:0000259" key="9">
    <source>
        <dbReference type="PROSITE" id="PS50089"/>
    </source>
</evidence>
<keyword evidence="3" id="KW-0808">Transferase</keyword>
<evidence type="ECO:0000256" key="7">
    <source>
        <dbReference type="ARBA" id="ARBA00022833"/>
    </source>
</evidence>
<evidence type="ECO:0000256" key="4">
    <source>
        <dbReference type="ARBA" id="ARBA00022723"/>
    </source>
</evidence>
<reference evidence="10" key="2">
    <citation type="journal article" date="2024" name="Plant">
        <title>Genomic evolution and insights into agronomic trait innovations of Sesamum species.</title>
        <authorList>
            <person name="Miao H."/>
            <person name="Wang L."/>
            <person name="Qu L."/>
            <person name="Liu H."/>
            <person name="Sun Y."/>
            <person name="Le M."/>
            <person name="Wang Q."/>
            <person name="Wei S."/>
            <person name="Zheng Y."/>
            <person name="Lin W."/>
            <person name="Duan Y."/>
            <person name="Cao H."/>
            <person name="Xiong S."/>
            <person name="Wang X."/>
            <person name="Wei L."/>
            <person name="Li C."/>
            <person name="Ma Q."/>
            <person name="Ju M."/>
            <person name="Zhao R."/>
            <person name="Li G."/>
            <person name="Mu C."/>
            <person name="Tian Q."/>
            <person name="Mei H."/>
            <person name="Zhang T."/>
            <person name="Gao T."/>
            <person name="Zhang H."/>
        </authorList>
    </citation>
    <scope>NUCLEOTIDE SEQUENCE</scope>
    <source>
        <strain evidence="10">KEN8</strain>
    </source>
</reference>
<dbReference type="GO" id="GO:0061630">
    <property type="term" value="F:ubiquitin protein ligase activity"/>
    <property type="evidence" value="ECO:0007669"/>
    <property type="project" value="UniProtKB-EC"/>
</dbReference>
<evidence type="ECO:0000256" key="2">
    <source>
        <dbReference type="ARBA" id="ARBA00012483"/>
    </source>
</evidence>
<evidence type="ECO:0000256" key="3">
    <source>
        <dbReference type="ARBA" id="ARBA00022679"/>
    </source>
</evidence>
<keyword evidence="4" id="KW-0479">Metal-binding</keyword>
<evidence type="ECO:0000256" key="8">
    <source>
        <dbReference type="PROSITE-ProRule" id="PRU00175"/>
    </source>
</evidence>
<proteinExistence type="predicted"/>
<reference evidence="10" key="1">
    <citation type="submission" date="2020-06" db="EMBL/GenBank/DDBJ databases">
        <authorList>
            <person name="Li T."/>
            <person name="Hu X."/>
            <person name="Zhang T."/>
            <person name="Song X."/>
            <person name="Zhang H."/>
            <person name="Dai N."/>
            <person name="Sheng W."/>
            <person name="Hou X."/>
            <person name="Wei L."/>
        </authorList>
    </citation>
    <scope>NUCLEOTIDE SEQUENCE</scope>
    <source>
        <strain evidence="10">KEN8</strain>
        <tissue evidence="10">Leaf</tissue>
    </source>
</reference>
<dbReference type="EC" id="2.3.2.27" evidence="2"/>
<dbReference type="InterPro" id="IPR013083">
    <property type="entry name" value="Znf_RING/FYVE/PHD"/>
</dbReference>
<dbReference type="InterPro" id="IPR045191">
    <property type="entry name" value="MBR1/2-like"/>
</dbReference>
<evidence type="ECO:0000256" key="1">
    <source>
        <dbReference type="ARBA" id="ARBA00000900"/>
    </source>
</evidence>
<dbReference type="GO" id="GO:0008270">
    <property type="term" value="F:zinc ion binding"/>
    <property type="evidence" value="ECO:0007669"/>
    <property type="project" value="UniProtKB-KW"/>
</dbReference>
<dbReference type="EMBL" id="JACGWM010000011">
    <property type="protein sequence ID" value="KAL0342752.1"/>
    <property type="molecule type" value="Genomic_DNA"/>
</dbReference>
<dbReference type="InterPro" id="IPR001841">
    <property type="entry name" value="Znf_RING"/>
</dbReference>
<dbReference type="Gene3D" id="3.30.40.10">
    <property type="entry name" value="Zinc/RING finger domain, C3HC4 (zinc finger)"/>
    <property type="match status" value="1"/>
</dbReference>
<organism evidence="10">
    <name type="scientific">Sesamum calycinum</name>
    <dbReference type="NCBI Taxonomy" id="2727403"/>
    <lineage>
        <taxon>Eukaryota</taxon>
        <taxon>Viridiplantae</taxon>
        <taxon>Streptophyta</taxon>
        <taxon>Embryophyta</taxon>
        <taxon>Tracheophyta</taxon>
        <taxon>Spermatophyta</taxon>
        <taxon>Magnoliopsida</taxon>
        <taxon>eudicotyledons</taxon>
        <taxon>Gunneridae</taxon>
        <taxon>Pentapetalae</taxon>
        <taxon>asterids</taxon>
        <taxon>lamiids</taxon>
        <taxon>Lamiales</taxon>
        <taxon>Pedaliaceae</taxon>
        <taxon>Sesamum</taxon>
    </lineage>
</organism>
<evidence type="ECO:0000256" key="6">
    <source>
        <dbReference type="ARBA" id="ARBA00022786"/>
    </source>
</evidence>
<dbReference type="PANTHER" id="PTHR22937">
    <property type="entry name" value="E3 UBIQUITIN-PROTEIN LIGASE RNF165"/>
    <property type="match status" value="1"/>
</dbReference>
<comment type="caution">
    <text evidence="10">The sequence shown here is derived from an EMBL/GenBank/DDBJ whole genome shotgun (WGS) entry which is preliminary data.</text>
</comment>
<keyword evidence="7" id="KW-0862">Zinc</keyword>
<name>A0AAW2NFG0_9LAMI</name>
<dbReference type="AlphaFoldDB" id="A0AAW2NFG0"/>
<dbReference type="SUPFAM" id="SSF57850">
    <property type="entry name" value="RING/U-box"/>
    <property type="match status" value="1"/>
</dbReference>
<evidence type="ECO:0000313" key="10">
    <source>
        <dbReference type="EMBL" id="KAL0342752.1"/>
    </source>
</evidence>
<comment type="catalytic activity">
    <reaction evidence="1">
        <text>S-ubiquitinyl-[E2 ubiquitin-conjugating enzyme]-L-cysteine + [acceptor protein]-L-lysine = [E2 ubiquitin-conjugating enzyme]-L-cysteine + N(6)-ubiquitinyl-[acceptor protein]-L-lysine.</text>
        <dbReference type="EC" id="2.3.2.27"/>
    </reaction>
</comment>
<protein>
    <recommendedName>
        <fullName evidence="2">RING-type E3 ubiquitin transferase</fullName>
        <ecNumber evidence="2">2.3.2.27</ecNumber>
    </recommendedName>
</protein>
<dbReference type="SMART" id="SM00184">
    <property type="entry name" value="RING"/>
    <property type="match status" value="1"/>
</dbReference>
<dbReference type="PANTHER" id="PTHR22937:SF163">
    <property type="entry name" value="RING-TYPE E3 UBIQUITIN TRANSFERASE"/>
    <property type="match status" value="1"/>
</dbReference>
<sequence>MFPHQIYSAAAASGARNVPGFQGLLPHHLMRIPPTSDNPARTPQHGYVRVQQRNWFQEDETLILDIGTARRIVSAERDGGLPERRIVSVERDGGLPESLILKCLKTRDCREVNNNGEPKICVVCQDDLCQENSRIGVLGCGHEYHALCIRQWLQQKNICPLCKATALLYRIMSRVEEQLY</sequence>
<accession>A0AAW2NFG0</accession>
<keyword evidence="6" id="KW-0833">Ubl conjugation pathway</keyword>